<dbReference type="Pfam" id="PF00496">
    <property type="entry name" value="SBP_bac_5"/>
    <property type="match status" value="1"/>
</dbReference>
<evidence type="ECO:0000256" key="1">
    <source>
        <dbReference type="SAM" id="SignalP"/>
    </source>
</evidence>
<evidence type="ECO:0000259" key="2">
    <source>
        <dbReference type="Pfam" id="PF00496"/>
    </source>
</evidence>
<proteinExistence type="predicted"/>
<organism evidence="3 4">
    <name type="scientific">Arthrobacter ramosus</name>
    <dbReference type="NCBI Taxonomy" id="1672"/>
    <lineage>
        <taxon>Bacteria</taxon>
        <taxon>Bacillati</taxon>
        <taxon>Actinomycetota</taxon>
        <taxon>Actinomycetes</taxon>
        <taxon>Micrococcales</taxon>
        <taxon>Micrococcaceae</taxon>
        <taxon>Arthrobacter</taxon>
    </lineage>
</organism>
<dbReference type="InterPro" id="IPR039424">
    <property type="entry name" value="SBP_5"/>
</dbReference>
<protein>
    <submittedName>
        <fullName evidence="3">ABC transporter substrate-binding protein</fullName>
    </submittedName>
</protein>
<evidence type="ECO:0000313" key="3">
    <source>
        <dbReference type="EMBL" id="MFB9820295.1"/>
    </source>
</evidence>
<feature type="chain" id="PRO_5046633550" evidence="1">
    <location>
        <begin position="22"/>
        <end position="506"/>
    </location>
</feature>
<feature type="domain" description="Solute-binding protein family 5" evidence="2">
    <location>
        <begin position="78"/>
        <end position="413"/>
    </location>
</feature>
<dbReference type="Gene3D" id="3.40.190.10">
    <property type="entry name" value="Periplasmic binding protein-like II"/>
    <property type="match status" value="1"/>
</dbReference>
<accession>A0ABV5Y2D8</accession>
<gene>
    <name evidence="3" type="ORF">ACFFP1_12405</name>
</gene>
<dbReference type="InterPro" id="IPR000914">
    <property type="entry name" value="SBP_5_dom"/>
</dbReference>
<dbReference type="PROSITE" id="PS51257">
    <property type="entry name" value="PROKAR_LIPOPROTEIN"/>
    <property type="match status" value="1"/>
</dbReference>
<dbReference type="PIRSF" id="PIRSF002741">
    <property type="entry name" value="MppA"/>
    <property type="match status" value="1"/>
</dbReference>
<comment type="caution">
    <text evidence="3">The sequence shown here is derived from an EMBL/GenBank/DDBJ whole genome shotgun (WGS) entry which is preliminary data.</text>
</comment>
<name>A0ABV5Y2D8_ARTRM</name>
<dbReference type="PANTHER" id="PTHR30290">
    <property type="entry name" value="PERIPLASMIC BINDING COMPONENT OF ABC TRANSPORTER"/>
    <property type="match status" value="1"/>
</dbReference>
<dbReference type="Gene3D" id="3.10.105.10">
    <property type="entry name" value="Dipeptide-binding Protein, Domain 3"/>
    <property type="match status" value="1"/>
</dbReference>
<dbReference type="EMBL" id="JBHMBC010000018">
    <property type="protein sequence ID" value="MFB9820295.1"/>
    <property type="molecule type" value="Genomic_DNA"/>
</dbReference>
<keyword evidence="1" id="KW-0732">Signal</keyword>
<sequence>MKRKLILAGAVSLALAMSACGGSGGAASGGAKAGGTLNLAVSQSLKSWDLAEASMGNAEQYYEPVFDALLHMDSKGAPTANLATSWDYDASLTTLTLKLRTDVKFSDGAPLDADAVKANLLHTKAGKGEAAALIKAISDVQVTNPSTVVVKLSTPTPSLLRSLANVPGMIASPKSLTSPQVPVGSGPYTLDAATTTAGTEYGFVANPNYWEKNSYPFEKVDIKTMSDPTARTNALLSGQLDGAGISPDRVDAVKAGGLKVDTVTPGVVEGLYIWDKKGAIVPALADVRVRQALNYAFDSASIVKIAKKGLGTPTTQHFTSDSEAFVPELDQTYKYDPAKAKALLAEAGYANGFDVVMPDISSLFPEMQAAMVEQLGNVGVRVKLDKIPFDQFMPSILAGKYAMSYFKTGGADPWIAIQLIVSKQATWNPFHYEDKHVTDLLSRISTSTGSAQVALYKELNTYLVQQAWDAPWDVVKDVYASSKNVQVTMHPFYQTPPLFNFKPASQ</sequence>
<dbReference type="RefSeq" id="WP_234754852.1">
    <property type="nucleotide sequence ID" value="NZ_BAAAWN010000001.1"/>
</dbReference>
<reference evidence="3 4" key="1">
    <citation type="submission" date="2024-09" db="EMBL/GenBank/DDBJ databases">
        <authorList>
            <person name="Sun Q."/>
            <person name="Mori K."/>
        </authorList>
    </citation>
    <scope>NUCLEOTIDE SEQUENCE [LARGE SCALE GENOMIC DNA]</scope>
    <source>
        <strain evidence="3 4">JCM 1334</strain>
    </source>
</reference>
<keyword evidence="4" id="KW-1185">Reference proteome</keyword>
<feature type="signal peptide" evidence="1">
    <location>
        <begin position="1"/>
        <end position="21"/>
    </location>
</feature>
<evidence type="ECO:0000313" key="4">
    <source>
        <dbReference type="Proteomes" id="UP001589702"/>
    </source>
</evidence>
<dbReference type="InterPro" id="IPR030678">
    <property type="entry name" value="Peptide/Ni-bd"/>
</dbReference>
<dbReference type="SUPFAM" id="SSF53850">
    <property type="entry name" value="Periplasmic binding protein-like II"/>
    <property type="match status" value="1"/>
</dbReference>
<dbReference type="Proteomes" id="UP001589702">
    <property type="component" value="Unassembled WGS sequence"/>
</dbReference>